<proteinExistence type="predicted"/>
<evidence type="ECO:0000313" key="2">
    <source>
        <dbReference type="EMBL" id="KAI4547323.1"/>
    </source>
</evidence>
<reference evidence="2" key="1">
    <citation type="submission" date="2022-03" db="EMBL/GenBank/DDBJ databases">
        <title>Genomic analyses of argali, domestic sheep and their hybrids provide insights into chromosomal evolution, heterosis and genetic basis of agronomic traits.</title>
        <authorList>
            <person name="Li M."/>
        </authorList>
    </citation>
    <scope>NUCLEOTIDE SEQUENCE</scope>
    <source>
        <strain evidence="2">CAU-MHL-2022a</strain>
        <tissue evidence="2">Skin</tissue>
    </source>
</reference>
<evidence type="ECO:0000313" key="3">
    <source>
        <dbReference type="Proteomes" id="UP001214576"/>
    </source>
</evidence>
<keyword evidence="1" id="KW-0472">Membrane</keyword>
<dbReference type="Proteomes" id="UP001214576">
    <property type="component" value="Unassembled WGS sequence"/>
</dbReference>
<name>A0AAD4UHH9_OVIAM</name>
<organism evidence="2 3">
    <name type="scientific">Ovis ammon polii</name>
    <dbReference type="NCBI Taxonomy" id="230172"/>
    <lineage>
        <taxon>Eukaryota</taxon>
        <taxon>Metazoa</taxon>
        <taxon>Chordata</taxon>
        <taxon>Craniata</taxon>
        <taxon>Vertebrata</taxon>
        <taxon>Euteleostomi</taxon>
        <taxon>Mammalia</taxon>
        <taxon>Eutheria</taxon>
        <taxon>Laurasiatheria</taxon>
        <taxon>Artiodactyla</taxon>
        <taxon>Ruminantia</taxon>
        <taxon>Pecora</taxon>
        <taxon>Bovidae</taxon>
        <taxon>Caprinae</taxon>
        <taxon>Ovis</taxon>
    </lineage>
</organism>
<gene>
    <name evidence="2" type="ORF">MG293_003878</name>
</gene>
<comment type="caution">
    <text evidence="2">The sequence shown here is derived from an EMBL/GenBank/DDBJ whole genome shotgun (WGS) entry which is preliminary data.</text>
</comment>
<keyword evidence="3" id="KW-1185">Reference proteome</keyword>
<evidence type="ECO:0000256" key="1">
    <source>
        <dbReference type="SAM" id="Phobius"/>
    </source>
</evidence>
<accession>A0AAD4UHH9</accession>
<dbReference type="EMBL" id="JAKZEL010000002">
    <property type="protein sequence ID" value="KAI4547323.1"/>
    <property type="molecule type" value="Genomic_DNA"/>
</dbReference>
<dbReference type="AlphaFoldDB" id="A0AAD4UHH9"/>
<sequence>MNCSEKPTVQPQMSSDHSAWAFIGVLSAMGFGHGNANKMRKSLPRRPLQCSAQQALPWNEVVFRVLHTVTQEKNEGSFTVSLALFSSSEKAMPVHRASTEPLVHLRETFYARRVYLSAVSATTHPHGQV</sequence>
<feature type="transmembrane region" description="Helical" evidence="1">
    <location>
        <begin position="19"/>
        <end position="36"/>
    </location>
</feature>
<protein>
    <submittedName>
        <fullName evidence="2">Uncharacterized protein</fullName>
    </submittedName>
</protein>
<keyword evidence="1" id="KW-1133">Transmembrane helix</keyword>
<keyword evidence="1" id="KW-0812">Transmembrane</keyword>